<feature type="domain" description="Integrase catalytic" evidence="1">
    <location>
        <begin position="118"/>
        <end position="303"/>
    </location>
</feature>
<dbReference type="PROSITE" id="PS50994">
    <property type="entry name" value="INTEGRASE"/>
    <property type="match status" value="1"/>
</dbReference>
<proteinExistence type="predicted"/>
<dbReference type="NCBIfam" id="NF033594">
    <property type="entry name" value="transpos_ISNCY_2"/>
    <property type="match status" value="1"/>
</dbReference>
<evidence type="ECO:0000259" key="1">
    <source>
        <dbReference type="PROSITE" id="PS50994"/>
    </source>
</evidence>
<sequence length="337" mass="39200">DRFKVIQATAEGLLAQWRAAERLDLTARQVRRLVQRWRADGPMGLLSRQRGQPGHRQLPRMLEAQARALIQQHYADYGPTLACEKLRERHGIALAKETVRRIMIDAGFWVPRKLRPPKMHQPRKRRACLGELVQIDGSEHAWFEERAPMCTLLVYVDDATSRLMQLLFVPTESTFAYFAATRAYIERHGKPVAFYSDKASIFRVNAKGVTTGRDYTQFGRVLYELNIESLCANTSQAKGRVERMNGTLQDRLVKELRQRGISTLAEANAFAPVFLADFNVRFAKMPRSDFNAHRPVRPDEDLERIFTWREWRKVSNRLTLQYDRKLYLITDRPEQRS</sequence>
<dbReference type="InterPro" id="IPR047797">
    <property type="entry name" value="ISNCY_transpos"/>
</dbReference>
<reference evidence="2 3" key="1">
    <citation type="submission" date="2023-03" db="EMBL/GenBank/DDBJ databases">
        <title>Draft assemblies of triclosan tolerant bacteria isolated from returned activated sludge.</title>
        <authorList>
            <person name="Van Hamelsveld S."/>
        </authorList>
    </citation>
    <scope>NUCLEOTIDE SEQUENCE [LARGE SCALE GENOMIC DNA]</scope>
    <source>
        <strain evidence="2 3">GW210010_S58</strain>
    </source>
</reference>
<keyword evidence="3" id="KW-1185">Reference proteome</keyword>
<dbReference type="PANTHER" id="PTHR35004:SF7">
    <property type="entry name" value="INTEGRASE PROTEIN"/>
    <property type="match status" value="1"/>
</dbReference>
<dbReference type="Gene3D" id="3.30.420.10">
    <property type="entry name" value="Ribonuclease H-like superfamily/Ribonuclease H"/>
    <property type="match status" value="1"/>
</dbReference>
<dbReference type="PANTHER" id="PTHR35004">
    <property type="entry name" value="TRANSPOSASE RV3428C-RELATED"/>
    <property type="match status" value="1"/>
</dbReference>
<feature type="non-terminal residue" evidence="2">
    <location>
        <position position="1"/>
    </location>
</feature>
<dbReference type="Proteomes" id="UP001216674">
    <property type="component" value="Unassembled WGS sequence"/>
</dbReference>
<comment type="caution">
    <text evidence="2">The sequence shown here is derived from an EMBL/GenBank/DDBJ whole genome shotgun (WGS) entry which is preliminary data.</text>
</comment>
<dbReference type="InterPro" id="IPR009057">
    <property type="entry name" value="Homeodomain-like_sf"/>
</dbReference>
<name>A0ABT6AIC1_9BURK</name>
<dbReference type="InterPro" id="IPR012337">
    <property type="entry name" value="RNaseH-like_sf"/>
</dbReference>
<gene>
    <name evidence="2" type="ORF">P3W85_01035</name>
</gene>
<dbReference type="Pfam" id="PF13565">
    <property type="entry name" value="HTH_32"/>
    <property type="match status" value="1"/>
</dbReference>
<dbReference type="EMBL" id="JARJLM010000015">
    <property type="protein sequence ID" value="MDF3831551.1"/>
    <property type="molecule type" value="Genomic_DNA"/>
</dbReference>
<dbReference type="RefSeq" id="WP_276263398.1">
    <property type="nucleotide sequence ID" value="NZ_JARJLM010000015.1"/>
</dbReference>
<protein>
    <submittedName>
        <fullName evidence="2">ISNCY family transposase</fullName>
    </submittedName>
</protein>
<evidence type="ECO:0000313" key="2">
    <source>
        <dbReference type="EMBL" id="MDF3831551.1"/>
    </source>
</evidence>
<evidence type="ECO:0000313" key="3">
    <source>
        <dbReference type="Proteomes" id="UP001216674"/>
    </source>
</evidence>
<dbReference type="InterPro" id="IPR001584">
    <property type="entry name" value="Integrase_cat-core"/>
</dbReference>
<feature type="non-terminal residue" evidence="2">
    <location>
        <position position="337"/>
    </location>
</feature>
<dbReference type="SUPFAM" id="SSF46689">
    <property type="entry name" value="Homeodomain-like"/>
    <property type="match status" value="1"/>
</dbReference>
<accession>A0ABT6AIC1</accession>
<dbReference type="InterPro" id="IPR036397">
    <property type="entry name" value="RNaseH_sf"/>
</dbReference>
<dbReference type="SUPFAM" id="SSF53098">
    <property type="entry name" value="Ribonuclease H-like"/>
    <property type="match status" value="1"/>
</dbReference>
<organism evidence="2 3">
    <name type="scientific">Cupriavidus basilensis</name>
    <dbReference type="NCBI Taxonomy" id="68895"/>
    <lineage>
        <taxon>Bacteria</taxon>
        <taxon>Pseudomonadati</taxon>
        <taxon>Pseudomonadota</taxon>
        <taxon>Betaproteobacteria</taxon>
        <taxon>Burkholderiales</taxon>
        <taxon>Burkholderiaceae</taxon>
        <taxon>Cupriavidus</taxon>
    </lineage>
</organism>